<evidence type="ECO:0000256" key="5">
    <source>
        <dbReference type="ARBA" id="ARBA00023124"/>
    </source>
</evidence>
<keyword evidence="2 8" id="KW-0645">Protease</keyword>
<evidence type="ECO:0000256" key="7">
    <source>
        <dbReference type="ARBA" id="ARBA00023239"/>
    </source>
</evidence>
<dbReference type="InterPro" id="IPR003738">
    <property type="entry name" value="SRAP"/>
</dbReference>
<protein>
    <recommendedName>
        <fullName evidence="8">Abasic site processing protein</fullName>
        <ecNumber evidence="8">3.4.-.-</ecNumber>
    </recommendedName>
</protein>
<sequence length="228" mass="26675">MMCERFSLTTDVPELAKQFRIDKVLTFYKPRYNVSPRQTIHAVITNGSERWLDEFRWGLVPFWGKDAINADSMMMDEKRAFKRIYVKNRCVIPSDGFYVWRTGEDGKTRQPMRIVTTNRRVFGMAGIYEVWASPQNDYEIRTCTVLTTAANRVVESMSDRMPVILDEEGIEQWLDPSLTDKNRLRFLLRPAPAETMRAYPVSQRVNSTDHEEPDCVEELDLRLPLLKI</sequence>
<gene>
    <name evidence="9" type="ORF">ACFFK0_04790</name>
</gene>
<dbReference type="PANTHER" id="PTHR13604:SF0">
    <property type="entry name" value="ABASIC SITE PROCESSING PROTEIN HMCES"/>
    <property type="match status" value="1"/>
</dbReference>
<evidence type="ECO:0000313" key="10">
    <source>
        <dbReference type="Proteomes" id="UP001589776"/>
    </source>
</evidence>
<evidence type="ECO:0000256" key="6">
    <source>
        <dbReference type="ARBA" id="ARBA00023125"/>
    </source>
</evidence>
<dbReference type="RefSeq" id="WP_377468772.1">
    <property type="nucleotide sequence ID" value="NZ_JBHLWN010000022.1"/>
</dbReference>
<evidence type="ECO:0000256" key="4">
    <source>
        <dbReference type="ARBA" id="ARBA00022801"/>
    </source>
</evidence>
<proteinExistence type="inferred from homology"/>
<evidence type="ECO:0000256" key="8">
    <source>
        <dbReference type="RuleBase" id="RU364100"/>
    </source>
</evidence>
<keyword evidence="4 8" id="KW-0378">Hydrolase</keyword>
<dbReference type="Pfam" id="PF02586">
    <property type="entry name" value="SRAP"/>
    <property type="match status" value="1"/>
</dbReference>
<dbReference type="Gene3D" id="3.90.1680.10">
    <property type="entry name" value="SOS response associated peptidase-like"/>
    <property type="match status" value="1"/>
</dbReference>
<comment type="similarity">
    <text evidence="1 8">Belongs to the SOS response-associated peptidase family.</text>
</comment>
<evidence type="ECO:0000313" key="9">
    <source>
        <dbReference type="EMBL" id="MFC0211777.1"/>
    </source>
</evidence>
<keyword evidence="7" id="KW-0456">Lyase</keyword>
<evidence type="ECO:0000256" key="3">
    <source>
        <dbReference type="ARBA" id="ARBA00022763"/>
    </source>
</evidence>
<dbReference type="PANTHER" id="PTHR13604">
    <property type="entry name" value="DC12-RELATED"/>
    <property type="match status" value="1"/>
</dbReference>
<name>A0ABV6DGM6_9BACL</name>
<keyword evidence="10" id="KW-1185">Reference proteome</keyword>
<keyword evidence="3" id="KW-0227">DNA damage</keyword>
<dbReference type="EMBL" id="JBHLWN010000022">
    <property type="protein sequence ID" value="MFC0211777.1"/>
    <property type="molecule type" value="Genomic_DNA"/>
</dbReference>
<keyword evidence="5" id="KW-0190">Covalent protein-DNA linkage</keyword>
<reference evidence="9 10" key="1">
    <citation type="submission" date="2024-09" db="EMBL/GenBank/DDBJ databases">
        <authorList>
            <person name="Sun Q."/>
            <person name="Mori K."/>
        </authorList>
    </citation>
    <scope>NUCLEOTIDE SEQUENCE [LARGE SCALE GENOMIC DNA]</scope>
    <source>
        <strain evidence="9 10">CCM 7759</strain>
    </source>
</reference>
<dbReference type="EC" id="3.4.-.-" evidence="8"/>
<dbReference type="InterPro" id="IPR036590">
    <property type="entry name" value="SRAP-like"/>
</dbReference>
<organism evidence="9 10">
    <name type="scientific">Paenibacillus chartarius</name>
    <dbReference type="NCBI Taxonomy" id="747481"/>
    <lineage>
        <taxon>Bacteria</taxon>
        <taxon>Bacillati</taxon>
        <taxon>Bacillota</taxon>
        <taxon>Bacilli</taxon>
        <taxon>Bacillales</taxon>
        <taxon>Paenibacillaceae</taxon>
        <taxon>Paenibacillus</taxon>
    </lineage>
</organism>
<dbReference type="SUPFAM" id="SSF143081">
    <property type="entry name" value="BB1717-like"/>
    <property type="match status" value="1"/>
</dbReference>
<keyword evidence="6" id="KW-0238">DNA-binding</keyword>
<dbReference type="Proteomes" id="UP001589776">
    <property type="component" value="Unassembled WGS sequence"/>
</dbReference>
<accession>A0ABV6DGM6</accession>
<evidence type="ECO:0000256" key="1">
    <source>
        <dbReference type="ARBA" id="ARBA00008136"/>
    </source>
</evidence>
<comment type="caution">
    <text evidence="9">The sequence shown here is derived from an EMBL/GenBank/DDBJ whole genome shotgun (WGS) entry which is preliminary data.</text>
</comment>
<evidence type="ECO:0000256" key="2">
    <source>
        <dbReference type="ARBA" id="ARBA00022670"/>
    </source>
</evidence>